<feature type="transmembrane region" description="Helical" evidence="6">
    <location>
        <begin position="129"/>
        <end position="152"/>
    </location>
</feature>
<sequence>MSDCTESILGTNDIIGLSFIAQAGLLSIAFVLIFFGLVLRNVVIQKRHPFQSHIDIYVASLFTADICMGLFAAMNLRWVVTGKVVCGTHCNIQGILKEFAATNGPSTLAITVHTFCVIFFRWTPSRSKLVPICVVSMTWLYTTCFVAIGLTMHKGKGGKDSFYIPTPYWCWVYDSTPVRVFSDYLWYNFTALGSIILYIPLFFTLRGHIDVLPDGGKWYHYKVTFIRRPNAERRETDFVVCPGNPSPSDKCRSAAIKMLWYPAVQILVALSADISRWKLIQNIDPNLPLKDVPFTSIAVPRIIFGMCGVVDVVLFALTRPSILLFGKPAPRYHIHDSGDPTSRGGAREDTAASDLELS</sequence>
<feature type="transmembrane region" description="Helical" evidence="6">
    <location>
        <begin position="184"/>
        <end position="203"/>
    </location>
</feature>
<keyword evidence="2 6" id="KW-0812">Transmembrane</keyword>
<dbReference type="STRING" id="930990.A0A067MR97"/>
<dbReference type="Proteomes" id="UP000027195">
    <property type="component" value="Unassembled WGS sequence"/>
</dbReference>
<comment type="subcellular location">
    <subcellularLocation>
        <location evidence="1">Membrane</location>
        <topology evidence="1">Multi-pass membrane protein</topology>
    </subcellularLocation>
</comment>
<evidence type="ECO:0000256" key="4">
    <source>
        <dbReference type="ARBA" id="ARBA00023136"/>
    </source>
</evidence>
<evidence type="ECO:0000256" key="2">
    <source>
        <dbReference type="ARBA" id="ARBA00022692"/>
    </source>
</evidence>
<dbReference type="HOGENOM" id="CLU_027149_0_0_1"/>
<keyword evidence="8" id="KW-1185">Reference proteome</keyword>
<gene>
    <name evidence="7" type="ORF">BOTBODRAFT_185941</name>
</gene>
<dbReference type="PANTHER" id="PTHR23112">
    <property type="entry name" value="G PROTEIN-COUPLED RECEPTOR 157-RELATED"/>
    <property type="match status" value="1"/>
</dbReference>
<feature type="region of interest" description="Disordered" evidence="5">
    <location>
        <begin position="335"/>
        <end position="358"/>
    </location>
</feature>
<dbReference type="EMBL" id="KL198024">
    <property type="protein sequence ID" value="KDQ17230.1"/>
    <property type="molecule type" value="Genomic_DNA"/>
</dbReference>
<dbReference type="GO" id="GO:0004930">
    <property type="term" value="F:G protein-coupled receptor activity"/>
    <property type="evidence" value="ECO:0007669"/>
    <property type="project" value="TreeGrafter"/>
</dbReference>
<feature type="transmembrane region" description="Helical" evidence="6">
    <location>
        <begin position="19"/>
        <end position="42"/>
    </location>
</feature>
<proteinExistence type="predicted"/>
<dbReference type="AlphaFoldDB" id="A0A067MR97"/>
<dbReference type="InParanoid" id="A0A067MR97"/>
<feature type="transmembrane region" description="Helical" evidence="6">
    <location>
        <begin position="297"/>
        <end position="317"/>
    </location>
</feature>
<dbReference type="Gene3D" id="1.20.1070.10">
    <property type="entry name" value="Rhodopsin 7-helix transmembrane proteins"/>
    <property type="match status" value="1"/>
</dbReference>
<evidence type="ECO:0000313" key="8">
    <source>
        <dbReference type="Proteomes" id="UP000027195"/>
    </source>
</evidence>
<feature type="transmembrane region" description="Helical" evidence="6">
    <location>
        <begin position="104"/>
        <end position="122"/>
    </location>
</feature>
<feature type="transmembrane region" description="Helical" evidence="6">
    <location>
        <begin position="258"/>
        <end position="277"/>
    </location>
</feature>
<evidence type="ECO:0000256" key="3">
    <source>
        <dbReference type="ARBA" id="ARBA00022989"/>
    </source>
</evidence>
<name>A0A067MR97_BOTB1</name>
<feature type="transmembrane region" description="Helical" evidence="6">
    <location>
        <begin position="54"/>
        <end position="74"/>
    </location>
</feature>
<accession>A0A067MR97</accession>
<reference evidence="8" key="1">
    <citation type="journal article" date="2014" name="Proc. Natl. Acad. Sci. U.S.A.">
        <title>Extensive sampling of basidiomycete genomes demonstrates inadequacy of the white-rot/brown-rot paradigm for wood decay fungi.</title>
        <authorList>
            <person name="Riley R."/>
            <person name="Salamov A.A."/>
            <person name="Brown D.W."/>
            <person name="Nagy L.G."/>
            <person name="Floudas D."/>
            <person name="Held B.W."/>
            <person name="Levasseur A."/>
            <person name="Lombard V."/>
            <person name="Morin E."/>
            <person name="Otillar R."/>
            <person name="Lindquist E.A."/>
            <person name="Sun H."/>
            <person name="LaButti K.M."/>
            <person name="Schmutz J."/>
            <person name="Jabbour D."/>
            <person name="Luo H."/>
            <person name="Baker S.E."/>
            <person name="Pisabarro A.G."/>
            <person name="Walton J.D."/>
            <person name="Blanchette R.A."/>
            <person name="Henrissat B."/>
            <person name="Martin F."/>
            <person name="Cullen D."/>
            <person name="Hibbett D.S."/>
            <person name="Grigoriev I.V."/>
        </authorList>
    </citation>
    <scope>NUCLEOTIDE SEQUENCE [LARGE SCALE GENOMIC DNA]</scope>
    <source>
        <strain evidence="8">FD-172 SS1</strain>
    </source>
</reference>
<dbReference type="OrthoDB" id="100006at2759"/>
<evidence type="ECO:0008006" key="9">
    <source>
        <dbReference type="Google" id="ProtNLM"/>
    </source>
</evidence>
<dbReference type="PANTHER" id="PTHR23112:SF37">
    <property type="entry name" value="G PROTEIN-COUPLED RECEPTOR GPR1"/>
    <property type="match status" value="1"/>
</dbReference>
<dbReference type="GO" id="GO:0007189">
    <property type="term" value="P:adenylate cyclase-activating G protein-coupled receptor signaling pathway"/>
    <property type="evidence" value="ECO:0007669"/>
    <property type="project" value="TreeGrafter"/>
</dbReference>
<dbReference type="SUPFAM" id="SSF81321">
    <property type="entry name" value="Family A G protein-coupled receptor-like"/>
    <property type="match status" value="1"/>
</dbReference>
<evidence type="ECO:0000256" key="1">
    <source>
        <dbReference type="ARBA" id="ARBA00004141"/>
    </source>
</evidence>
<keyword evidence="3 6" id="KW-1133">Transmembrane helix</keyword>
<evidence type="ECO:0000256" key="6">
    <source>
        <dbReference type="SAM" id="Phobius"/>
    </source>
</evidence>
<evidence type="ECO:0000313" key="7">
    <source>
        <dbReference type="EMBL" id="KDQ17230.1"/>
    </source>
</evidence>
<keyword evidence="4 6" id="KW-0472">Membrane</keyword>
<dbReference type="CDD" id="cd00637">
    <property type="entry name" value="7tm_classA_rhodopsin-like"/>
    <property type="match status" value="1"/>
</dbReference>
<dbReference type="GO" id="GO:0005886">
    <property type="term" value="C:plasma membrane"/>
    <property type="evidence" value="ECO:0007669"/>
    <property type="project" value="TreeGrafter"/>
</dbReference>
<protein>
    <recommendedName>
        <fullName evidence="9">Glucose receptor Git3 N-terminal domain-containing protein</fullName>
    </recommendedName>
</protein>
<evidence type="ECO:0000256" key="5">
    <source>
        <dbReference type="SAM" id="MobiDB-lite"/>
    </source>
</evidence>
<organism evidence="7 8">
    <name type="scientific">Botryobasidium botryosum (strain FD-172 SS1)</name>
    <dbReference type="NCBI Taxonomy" id="930990"/>
    <lineage>
        <taxon>Eukaryota</taxon>
        <taxon>Fungi</taxon>
        <taxon>Dikarya</taxon>
        <taxon>Basidiomycota</taxon>
        <taxon>Agaricomycotina</taxon>
        <taxon>Agaricomycetes</taxon>
        <taxon>Cantharellales</taxon>
        <taxon>Botryobasidiaceae</taxon>
        <taxon>Botryobasidium</taxon>
    </lineage>
</organism>